<evidence type="ECO:0000256" key="3">
    <source>
        <dbReference type="ARBA" id="ARBA00022833"/>
    </source>
</evidence>
<reference evidence="7" key="1">
    <citation type="submission" date="2020-11" db="EMBL/GenBank/DDBJ databases">
        <authorList>
            <person name="Tran Van P."/>
        </authorList>
    </citation>
    <scope>NUCLEOTIDE SEQUENCE</scope>
</reference>
<feature type="compositionally biased region" description="Polar residues" evidence="5">
    <location>
        <begin position="583"/>
        <end position="595"/>
    </location>
</feature>
<dbReference type="Gene3D" id="2.30.30.380">
    <property type="entry name" value="Zn-finger domain of Sec23/24"/>
    <property type="match status" value="1"/>
</dbReference>
<dbReference type="Pfam" id="PF21388">
    <property type="entry name" value="SPATA2_PUB-like"/>
    <property type="match status" value="1"/>
</dbReference>
<keyword evidence="1" id="KW-0479">Metal-binding</keyword>
<dbReference type="PROSITE" id="PS01358">
    <property type="entry name" value="ZF_RANBP2_1"/>
    <property type="match status" value="1"/>
</dbReference>
<dbReference type="SMART" id="SM00547">
    <property type="entry name" value="ZnF_RBZ"/>
    <property type="match status" value="2"/>
</dbReference>
<gene>
    <name evidence="7" type="ORF">TGEB3V08_LOCUS847</name>
</gene>
<dbReference type="PANTHER" id="PTHR15326:SF2">
    <property type="entry name" value="PROTEIN TAMOZHENNIC"/>
    <property type="match status" value="1"/>
</dbReference>
<name>A0A7R9PGY2_TIMGE</name>
<dbReference type="PROSITE" id="PS50199">
    <property type="entry name" value="ZF_RANBP2_2"/>
    <property type="match status" value="1"/>
</dbReference>
<accession>A0A7R9PGY2</accession>
<dbReference type="SUPFAM" id="SSF90209">
    <property type="entry name" value="Ran binding protein zinc finger-like"/>
    <property type="match status" value="1"/>
</dbReference>
<organism evidence="7">
    <name type="scientific">Timema genevievae</name>
    <name type="common">Walking stick</name>
    <dbReference type="NCBI Taxonomy" id="629358"/>
    <lineage>
        <taxon>Eukaryota</taxon>
        <taxon>Metazoa</taxon>
        <taxon>Ecdysozoa</taxon>
        <taxon>Arthropoda</taxon>
        <taxon>Hexapoda</taxon>
        <taxon>Insecta</taxon>
        <taxon>Pterygota</taxon>
        <taxon>Neoptera</taxon>
        <taxon>Polyneoptera</taxon>
        <taxon>Phasmatodea</taxon>
        <taxon>Timematodea</taxon>
        <taxon>Timematoidea</taxon>
        <taxon>Timematidae</taxon>
        <taxon>Timema</taxon>
    </lineage>
</organism>
<feature type="region of interest" description="Disordered" evidence="5">
    <location>
        <begin position="576"/>
        <end position="693"/>
    </location>
</feature>
<evidence type="ECO:0000259" key="6">
    <source>
        <dbReference type="PROSITE" id="PS50199"/>
    </source>
</evidence>
<evidence type="ECO:0000313" key="7">
    <source>
        <dbReference type="EMBL" id="CAD7586498.1"/>
    </source>
</evidence>
<dbReference type="GO" id="GO:0005737">
    <property type="term" value="C:cytoplasm"/>
    <property type="evidence" value="ECO:0007669"/>
    <property type="project" value="TreeGrafter"/>
</dbReference>
<dbReference type="InterPro" id="IPR001876">
    <property type="entry name" value="Znf_RanBP2"/>
</dbReference>
<dbReference type="AlphaFoldDB" id="A0A7R9PGY2"/>
<dbReference type="GO" id="GO:0008270">
    <property type="term" value="F:zinc ion binding"/>
    <property type="evidence" value="ECO:0007669"/>
    <property type="project" value="UniProtKB-KW"/>
</dbReference>
<sequence length="777" mass="87591">MIAQTLLSDASIKEATEKKDMVGFNTAQLILEGVKKALEEEHKKKSCRCSAENWYIREFLCLVPHNQKFCFSETADVLHRSASTKEDFSGYRAASAWNAIGAYAGNLLAQPWRKEYREMKMFGGFYTHEIDSNLVGAERMLMAMGYKLTSQMTMMLEGPIDPDRVSNVSRDSLVAFVECQMLKSIWEEISSRFNCSWLEVLEFRENHICSPELAVRGLMYRYHQRQYHEQQLAALDVYGTARFHHPIAPNPACIYGQPQPLGYFYPPYATAAPPHSYTQPRFPTIVSPQHSIPPSATYSVHSPIHPTYHQPSQPILKSQDLYPSNGHHNHNFPAALAISNIQGMHIPMQNGYTVNNRLPPPTQPIPIQNYNCPVPTGKLIELDVSSPPQQPLNSSSETAQTYSATDSSSSVLIPRTVRHHNTTQHQPNMTLKRNDSDRHQEVYNKGNSSVNSQQQHTSHYSSQQHDGGKPKEEGVGTFESWDYVFRDLESQGYNKDLGERPDILSRSPEFQEARHTRQQTSANLELEQTLMELRLEECNRKAMPNVSEHRNLKINEALQKIKMENDVETLRNNNLKQPVDTADGTSVYDNMSSPPRENPIREKPVTIAPALVKTTSNANVGKPTTKTLPRDTRKHKGEERPAYTNNFSSTLDPKKLRDYNVDISAPSKRGPNKRETLNRSLSLERKKESPTKAVPLRESKTAKNGGADKWECMACTYLNVPSQEVCEMCGKSRNQGPEIRPLASGGRECPKCTLVNEKGVGICEACGTSLKDSPTYI</sequence>
<dbReference type="EMBL" id="OE839274">
    <property type="protein sequence ID" value="CAD7586498.1"/>
    <property type="molecule type" value="Genomic_DNA"/>
</dbReference>
<feature type="compositionally biased region" description="Basic and acidic residues" evidence="5">
    <location>
        <begin position="628"/>
        <end position="641"/>
    </location>
</feature>
<dbReference type="PANTHER" id="PTHR15326">
    <property type="entry name" value="SPERMATOGENESIS-ASSOCIATED PROTEIN 2/TAMOZHENNIC"/>
    <property type="match status" value="1"/>
</dbReference>
<evidence type="ECO:0000256" key="2">
    <source>
        <dbReference type="ARBA" id="ARBA00022771"/>
    </source>
</evidence>
<dbReference type="InterPro" id="IPR036443">
    <property type="entry name" value="Znf_RanBP2_sf"/>
</dbReference>
<feature type="compositionally biased region" description="Low complexity" evidence="5">
    <location>
        <begin position="452"/>
        <end position="465"/>
    </location>
</feature>
<feature type="compositionally biased region" description="Low complexity" evidence="5">
    <location>
        <begin position="385"/>
        <end position="396"/>
    </location>
</feature>
<dbReference type="Gene3D" id="1.20.58.2190">
    <property type="match status" value="1"/>
</dbReference>
<evidence type="ECO:0000256" key="4">
    <source>
        <dbReference type="PROSITE-ProRule" id="PRU00322"/>
    </source>
</evidence>
<feature type="region of interest" description="Disordered" evidence="5">
    <location>
        <begin position="378"/>
        <end position="475"/>
    </location>
</feature>
<feature type="compositionally biased region" description="Basic and acidic residues" evidence="5">
    <location>
        <begin position="672"/>
        <end position="693"/>
    </location>
</feature>
<keyword evidence="2 4" id="KW-0863">Zinc-finger</keyword>
<protein>
    <recommendedName>
        <fullName evidence="6">RanBP2-type domain-containing protein</fullName>
    </recommendedName>
</protein>
<evidence type="ECO:0000256" key="1">
    <source>
        <dbReference type="ARBA" id="ARBA00022723"/>
    </source>
</evidence>
<feature type="compositionally biased region" description="Polar residues" evidence="5">
    <location>
        <begin position="613"/>
        <end position="627"/>
    </location>
</feature>
<feature type="compositionally biased region" description="Basic and acidic residues" evidence="5">
    <location>
        <begin position="432"/>
        <end position="442"/>
    </location>
</feature>
<keyword evidence="3" id="KW-0862">Zinc</keyword>
<feature type="compositionally biased region" description="Polar residues" evidence="5">
    <location>
        <begin position="397"/>
        <end position="411"/>
    </location>
</feature>
<feature type="domain" description="RanBP2-type" evidence="6">
    <location>
        <begin position="703"/>
        <end position="735"/>
    </location>
</feature>
<proteinExistence type="predicted"/>
<dbReference type="InterPro" id="IPR048839">
    <property type="entry name" value="SPATA2_PUB-like"/>
</dbReference>
<evidence type="ECO:0000256" key="5">
    <source>
        <dbReference type="SAM" id="MobiDB-lite"/>
    </source>
</evidence>